<dbReference type="Proteomes" id="UP000234681">
    <property type="component" value="Chromosome 6"/>
</dbReference>
<accession>A6HC23</accession>
<organism evidence="1 2">
    <name type="scientific">Rattus norvegicus</name>
    <name type="common">Rat</name>
    <dbReference type="NCBI Taxonomy" id="10116"/>
    <lineage>
        <taxon>Eukaryota</taxon>
        <taxon>Metazoa</taxon>
        <taxon>Chordata</taxon>
        <taxon>Craniata</taxon>
        <taxon>Vertebrata</taxon>
        <taxon>Euteleostomi</taxon>
        <taxon>Mammalia</taxon>
        <taxon>Eutheria</taxon>
        <taxon>Euarchontoglires</taxon>
        <taxon>Glires</taxon>
        <taxon>Rodentia</taxon>
        <taxon>Myomorpha</taxon>
        <taxon>Muroidea</taxon>
        <taxon>Muridae</taxon>
        <taxon>Murinae</taxon>
        <taxon>Rattus</taxon>
    </lineage>
</organism>
<gene>
    <name evidence="1" type="ORF">rCG_61560</name>
</gene>
<protein>
    <submittedName>
        <fullName evidence="1">RCG61560</fullName>
    </submittedName>
</protein>
<proteinExistence type="predicted"/>
<reference evidence="2" key="1">
    <citation type="submission" date="2005-09" db="EMBL/GenBank/DDBJ databases">
        <authorList>
            <person name="Mural R.J."/>
            <person name="Li P.W."/>
            <person name="Adams M.D."/>
            <person name="Amanatides P.G."/>
            <person name="Baden-Tillson H."/>
            <person name="Barnstead M."/>
            <person name="Chin S.H."/>
            <person name="Dew I."/>
            <person name="Evans C.A."/>
            <person name="Ferriera S."/>
            <person name="Flanigan M."/>
            <person name="Fosler C."/>
            <person name="Glodek A."/>
            <person name="Gu Z."/>
            <person name="Holt R.A."/>
            <person name="Jennings D."/>
            <person name="Kraft C.L."/>
            <person name="Lu F."/>
            <person name="Nguyen T."/>
            <person name="Nusskern D.R."/>
            <person name="Pfannkoch C.M."/>
            <person name="Sitter C."/>
            <person name="Sutton G.G."/>
            <person name="Venter J.C."/>
            <person name="Wang Z."/>
            <person name="Woodage T."/>
            <person name="Zheng X.H."/>
            <person name="Zhong F."/>
        </authorList>
    </citation>
    <scope>NUCLEOTIDE SEQUENCE [LARGE SCALE GENOMIC DNA]</scope>
    <source>
        <strain>BN</strain>
        <strain evidence="2">Sprague-Dawley</strain>
    </source>
</reference>
<evidence type="ECO:0000313" key="1">
    <source>
        <dbReference type="EMBL" id="EDM03578.1"/>
    </source>
</evidence>
<name>A6HC23_RAT</name>
<dbReference type="AlphaFoldDB" id="A6HC23"/>
<evidence type="ECO:0000313" key="2">
    <source>
        <dbReference type="Proteomes" id="UP000234681"/>
    </source>
</evidence>
<dbReference type="EMBL" id="CH473947">
    <property type="protein sequence ID" value="EDM03578.1"/>
    <property type="molecule type" value="Genomic_DNA"/>
</dbReference>
<sequence>MINNTSSRPRVPRRRWLQLLPNTVYECHVRVITFSLQSSNINNNSLSITNI</sequence>